<dbReference type="GO" id="GO:0004222">
    <property type="term" value="F:metalloendopeptidase activity"/>
    <property type="evidence" value="ECO:0007669"/>
    <property type="project" value="InterPro"/>
</dbReference>
<dbReference type="GeneID" id="101702880"/>
<dbReference type="Pfam" id="PF01421">
    <property type="entry name" value="Reprolysin"/>
    <property type="match status" value="1"/>
</dbReference>
<protein>
    <submittedName>
        <fullName evidence="7">ADAM DEC1</fullName>
    </submittedName>
</protein>
<dbReference type="InterPro" id="IPR036436">
    <property type="entry name" value="Disintegrin_dom_sf"/>
</dbReference>
<dbReference type="InterPro" id="IPR001762">
    <property type="entry name" value="Disintegrin_dom"/>
</dbReference>
<dbReference type="FunFam" id="3.40.390.10:FF:000002">
    <property type="entry name" value="Disintegrin and metalloproteinase domain-containing protein 22"/>
    <property type="match status" value="1"/>
</dbReference>
<name>A0AAX6PCM7_HETGA</name>
<dbReference type="InterPro" id="IPR001590">
    <property type="entry name" value="Peptidase_M12B"/>
</dbReference>
<proteinExistence type="predicted"/>
<comment type="caution">
    <text evidence="2">Lacks conserved residue(s) required for the propagation of feature annotation.</text>
</comment>
<dbReference type="Gene3D" id="3.40.390.10">
    <property type="entry name" value="Collagenase (Catalytic Domain)"/>
    <property type="match status" value="1"/>
</dbReference>
<reference evidence="7" key="1">
    <citation type="submission" date="2025-08" db="UniProtKB">
        <authorList>
            <consortium name="RefSeq"/>
        </authorList>
    </citation>
    <scope>IDENTIFICATION</scope>
</reference>
<dbReference type="InterPro" id="IPR002870">
    <property type="entry name" value="Peptidase_M12B_N"/>
</dbReference>
<accession>A0AAX6PCM7</accession>
<dbReference type="AlphaFoldDB" id="A0AAX6PCM7"/>
<dbReference type="SUPFAM" id="SSF55486">
    <property type="entry name" value="Metalloproteases ('zincins'), catalytic domain"/>
    <property type="match status" value="1"/>
</dbReference>
<feature type="signal peptide" evidence="3">
    <location>
        <begin position="1"/>
        <end position="32"/>
    </location>
</feature>
<dbReference type="CDD" id="cd04269">
    <property type="entry name" value="ZnMc_adamalysin_II_like"/>
    <property type="match status" value="1"/>
</dbReference>
<feature type="disulfide bond" evidence="2">
    <location>
        <begin position="370"/>
        <end position="375"/>
    </location>
</feature>
<dbReference type="KEGG" id="hgl:101702880"/>
<dbReference type="Gene3D" id="4.10.70.10">
    <property type="entry name" value="Disintegrin domain"/>
    <property type="match status" value="1"/>
</dbReference>
<dbReference type="PROSITE" id="PS50214">
    <property type="entry name" value="DISINTEGRIN_2"/>
    <property type="match status" value="1"/>
</dbReference>
<evidence type="ECO:0000259" key="5">
    <source>
        <dbReference type="PROSITE" id="PS50215"/>
    </source>
</evidence>
<evidence type="ECO:0000313" key="6">
    <source>
        <dbReference type="Proteomes" id="UP000694906"/>
    </source>
</evidence>
<dbReference type="Pfam" id="PF01562">
    <property type="entry name" value="Pep_M12B_propep"/>
    <property type="match status" value="1"/>
</dbReference>
<gene>
    <name evidence="7" type="primary">Adamdec1</name>
</gene>
<evidence type="ECO:0000259" key="4">
    <source>
        <dbReference type="PROSITE" id="PS50214"/>
    </source>
</evidence>
<dbReference type="InterPro" id="IPR024079">
    <property type="entry name" value="MetalloPept_cat_dom_sf"/>
</dbReference>
<evidence type="ECO:0000256" key="1">
    <source>
        <dbReference type="ARBA" id="ARBA00023157"/>
    </source>
</evidence>
<dbReference type="InterPro" id="IPR034027">
    <property type="entry name" value="Reprolysin_adamalysin"/>
</dbReference>
<organism evidence="6 7">
    <name type="scientific">Heterocephalus glaber</name>
    <name type="common">Naked mole rat</name>
    <dbReference type="NCBI Taxonomy" id="10181"/>
    <lineage>
        <taxon>Eukaryota</taxon>
        <taxon>Metazoa</taxon>
        <taxon>Chordata</taxon>
        <taxon>Craniata</taxon>
        <taxon>Vertebrata</taxon>
        <taxon>Euteleostomi</taxon>
        <taxon>Mammalia</taxon>
        <taxon>Eutheria</taxon>
        <taxon>Euarchontoglires</taxon>
        <taxon>Glires</taxon>
        <taxon>Rodentia</taxon>
        <taxon>Hystricomorpha</taxon>
        <taxon>Bathyergidae</taxon>
        <taxon>Heterocephalus</taxon>
    </lineage>
</organism>
<evidence type="ECO:0000256" key="2">
    <source>
        <dbReference type="PROSITE-ProRule" id="PRU00276"/>
    </source>
</evidence>
<feature type="active site" evidence="2">
    <location>
        <position position="354"/>
    </location>
</feature>
<dbReference type="CTD" id="27299"/>
<feature type="domain" description="Disintegrin" evidence="4">
    <location>
        <begin position="421"/>
        <end position="458"/>
    </location>
</feature>
<keyword evidence="6" id="KW-1185">Reference proteome</keyword>
<dbReference type="RefSeq" id="XP_004848534.1">
    <property type="nucleotide sequence ID" value="XM_004848477.2"/>
</dbReference>
<feature type="chain" id="PRO_5043567910" evidence="3">
    <location>
        <begin position="33"/>
        <end position="458"/>
    </location>
</feature>
<dbReference type="GO" id="GO:0006508">
    <property type="term" value="P:proteolysis"/>
    <property type="evidence" value="ECO:0007669"/>
    <property type="project" value="InterPro"/>
</dbReference>
<dbReference type="Proteomes" id="UP000694906">
    <property type="component" value="Unplaced"/>
</dbReference>
<dbReference type="PROSITE" id="PS50215">
    <property type="entry name" value="ADAM_MEPRO"/>
    <property type="match status" value="1"/>
</dbReference>
<keyword evidence="1 2" id="KW-1015">Disulfide bond</keyword>
<evidence type="ECO:0000256" key="3">
    <source>
        <dbReference type="SAM" id="SignalP"/>
    </source>
</evidence>
<dbReference type="PANTHER" id="PTHR11905">
    <property type="entry name" value="ADAM A DISINTEGRIN AND METALLOPROTEASE DOMAIN"/>
    <property type="match status" value="1"/>
</dbReference>
<sequence length="458" mass="51458">MWPKSSEMSAVANMSWVLLSVLCLIIQTPAIAIKQTSEFNLHEIVHPKILHSLHERGMENNQTKKGGKEETYISEVQYLIKLNGEEIILHLQKAKYVPGPDYTETYYSPGAEEITRSSQNMKHCYYEGHILNEKDSFASLSTCDGLRGYFTHHGQRYQIKPLQSTEQGKHAVLTYSQEEPDMANRLCGMRRAGRKQGHSRMSRLLNSTKPEDFLQGQKYIDLFLVLDNAFYKMYNGNLTVMRSFLFDVLNLLNVMYNTIDVHVALVGMEIWSDGDKIKVEPTLGKTYSKFLHWHRSTLGKKKIHDHAQLLSGIGFNNRRVGMANSNSLCSPVSVAVIEGINKNNVALAGVMAHELGHVLGMPDIPYTTKCPSGSCVMSQYLSSKFPKDFSTTCRLHFQKYILSQKPKCLLQAPSPTNIMTKPVCGNQLLEVGEDCDCGSPKSCTDLCCQALTCKLKSA</sequence>
<keyword evidence="3" id="KW-0732">Signal</keyword>
<feature type="domain" description="Peptidase M12B" evidence="5">
    <location>
        <begin position="218"/>
        <end position="413"/>
    </location>
</feature>
<dbReference type="PANTHER" id="PTHR11905:SF125">
    <property type="entry name" value="ADAM DEC1"/>
    <property type="match status" value="1"/>
</dbReference>
<evidence type="ECO:0000313" key="7">
    <source>
        <dbReference type="RefSeq" id="XP_004848534.1"/>
    </source>
</evidence>